<dbReference type="EMBL" id="VDEP01000236">
    <property type="protein sequence ID" value="KAA1122334.1"/>
    <property type="molecule type" value="Genomic_DNA"/>
</dbReference>
<dbReference type="EMBL" id="VSWC01000028">
    <property type="protein sequence ID" value="KAA1108820.1"/>
    <property type="molecule type" value="Genomic_DNA"/>
</dbReference>
<protein>
    <submittedName>
        <fullName evidence="1">Uncharacterized protein</fullName>
    </submittedName>
</protein>
<name>A0A5B0Q6I7_PUCGR</name>
<accession>A0A5B0Q6I7</accession>
<evidence type="ECO:0000313" key="4">
    <source>
        <dbReference type="Proteomes" id="UP000325313"/>
    </source>
</evidence>
<dbReference type="AlphaFoldDB" id="A0A5B0Q6I7"/>
<comment type="caution">
    <text evidence="1">The sequence shown here is derived from an EMBL/GenBank/DDBJ whole genome shotgun (WGS) entry which is preliminary data.</text>
</comment>
<organism evidence="1 3">
    <name type="scientific">Puccinia graminis f. sp. tritici</name>
    <dbReference type="NCBI Taxonomy" id="56615"/>
    <lineage>
        <taxon>Eukaryota</taxon>
        <taxon>Fungi</taxon>
        <taxon>Dikarya</taxon>
        <taxon>Basidiomycota</taxon>
        <taxon>Pucciniomycotina</taxon>
        <taxon>Pucciniomycetes</taxon>
        <taxon>Pucciniales</taxon>
        <taxon>Pucciniaceae</taxon>
        <taxon>Puccinia</taxon>
    </lineage>
</organism>
<evidence type="ECO:0000313" key="3">
    <source>
        <dbReference type="Proteomes" id="UP000324748"/>
    </source>
</evidence>
<dbReference type="Proteomes" id="UP000324748">
    <property type="component" value="Unassembled WGS sequence"/>
</dbReference>
<sequence length="133" mass="15339">MKKHTVPAPEAGEEAQPEIELEIVAMRAAPFDQGDTGPDRRPVQQPSLLKSVMSADCWSSDLTPNPRQSGVHGSVRSINRFAYSYRSKKHQIRLVACSRNYLPFYRNSFKAISISSNNMYYFEPCKVWKYYWM</sequence>
<keyword evidence="3" id="KW-1185">Reference proteome</keyword>
<evidence type="ECO:0000313" key="1">
    <source>
        <dbReference type="EMBL" id="KAA1108820.1"/>
    </source>
</evidence>
<proteinExistence type="predicted"/>
<gene>
    <name evidence="1" type="ORF">PGT21_026502</name>
    <name evidence="2" type="ORF">PGTUg99_036764</name>
</gene>
<dbReference type="Proteomes" id="UP000325313">
    <property type="component" value="Unassembled WGS sequence"/>
</dbReference>
<reference evidence="3 4" key="1">
    <citation type="submission" date="2019-05" db="EMBL/GenBank/DDBJ databases">
        <title>Emergence of the Ug99 lineage of the wheat stem rust pathogen through somatic hybridization.</title>
        <authorList>
            <person name="Li F."/>
            <person name="Upadhyaya N.M."/>
            <person name="Sperschneider J."/>
            <person name="Matny O."/>
            <person name="Nguyen-Phuc H."/>
            <person name="Mago R."/>
            <person name="Raley C."/>
            <person name="Miller M.E."/>
            <person name="Silverstein K.A.T."/>
            <person name="Henningsen E."/>
            <person name="Hirsch C.D."/>
            <person name="Visser B."/>
            <person name="Pretorius Z.A."/>
            <person name="Steffenson B.J."/>
            <person name="Schwessinger B."/>
            <person name="Dodds P.N."/>
            <person name="Figueroa M."/>
        </authorList>
    </citation>
    <scope>NUCLEOTIDE SEQUENCE [LARGE SCALE GENOMIC DNA]</scope>
    <source>
        <strain evidence="1">21-0</strain>
        <strain evidence="2 4">Ug99</strain>
    </source>
</reference>
<evidence type="ECO:0000313" key="2">
    <source>
        <dbReference type="EMBL" id="KAA1122334.1"/>
    </source>
</evidence>